<proteinExistence type="predicted"/>
<dbReference type="InterPro" id="IPR015943">
    <property type="entry name" value="WD40/YVTN_repeat-like_dom_sf"/>
</dbReference>
<dbReference type="InterPro" id="IPR001680">
    <property type="entry name" value="WD40_rpt"/>
</dbReference>
<keyword evidence="5" id="KW-1185">Reference proteome</keyword>
<dbReference type="PANTHER" id="PTHR47201">
    <property type="entry name" value="BNAC09G30780D PROTEIN"/>
    <property type="match status" value="1"/>
</dbReference>
<protein>
    <recommendedName>
        <fullName evidence="3">U2A'/phosphoprotein 32 family A C-terminal domain-containing protein</fullName>
    </recommendedName>
</protein>
<dbReference type="EMBL" id="JAVIJP010000107">
    <property type="protein sequence ID" value="KAL3614267.1"/>
    <property type="molecule type" value="Genomic_DNA"/>
</dbReference>
<dbReference type="InterPro" id="IPR046377">
    <property type="entry name" value="DHU1"/>
</dbReference>
<name>A0ABD3BBL0_9LAMI</name>
<dbReference type="AlphaFoldDB" id="A0ABD3BBL0"/>
<dbReference type="Gene3D" id="3.80.10.10">
    <property type="entry name" value="Ribonuclease Inhibitor"/>
    <property type="match status" value="1"/>
</dbReference>
<feature type="domain" description="U2A'/phosphoprotein 32 family A C-terminal" evidence="3">
    <location>
        <begin position="330"/>
        <end position="348"/>
    </location>
</feature>
<dbReference type="InterPro" id="IPR032675">
    <property type="entry name" value="LRR_dom_sf"/>
</dbReference>
<dbReference type="PROSITE" id="PS50294">
    <property type="entry name" value="WD_REPEATS_REGION"/>
    <property type="match status" value="1"/>
</dbReference>
<evidence type="ECO:0000313" key="5">
    <source>
        <dbReference type="Proteomes" id="UP001632038"/>
    </source>
</evidence>
<dbReference type="SUPFAM" id="SSF50978">
    <property type="entry name" value="WD40 repeat-like"/>
    <property type="match status" value="1"/>
</dbReference>
<dbReference type="SUPFAM" id="SSF52058">
    <property type="entry name" value="L domain-like"/>
    <property type="match status" value="1"/>
</dbReference>
<sequence>MATDIGALEKRYFAACKRQEIPPNKAIVAALFKAKINKANREIIVFIVPMDDLKGVDFYPLHDLLKEIDGSDIDAVDIVNRSSCVLNVEYVSSLLHAVNKKLRLVDIRDISFGKDFLLDLAQKGLACQVLNLRSSHFRKLNMVGEFLHIHTLNLDFSALLTSFREDCFSCMPKLRYLSLCGTRITNLWTTSAALAKLPLLVELRFQNLYPRDMGYCPTSFGNEVLGSGHTDIGRHVELPSSSDEEMNYYDMIRSRNEDYSDDNEVDFLGHHQDFSSMELLPNVSLDWDEMADLQNEITFGALGMQDDDIFSTSIAKKKYISRHPSPVCFEKHYREYMIASLPKLNVLDNLPIEKNDNERAKDIFSSHFEYLPYNRHSKESVVSMLQQREITASRNKKSQHFYSRSLSAAKMGSSAWPTLHPLSITLRDERRNLRPRQFEYHPSDSRLMVFGTLDGEVVVINHESEKIVSYIPSLGAPNSILGLCWLKKYPSKLIAGSDNGSLRLHDIQNMPATSRGTHRNRGSVNFDDFDQLTSVHVNSTDELFLASGYSRNVALYDISSGRCLQVFDNMHREHINVVKFSNHNPSIFATSSFDQDVKLWDLRKNPNRPCYTASSSRGNVMVCFSPDDHYLLVSAVDNEVKQLLAVDGRLHMDFGIASTGSSQNYTRSYYMSGRDYVISGSCDEHVVRICCANTGRRLRDVTLEGKGAGASMFVQSLRGDPFRDFNMSVLAAYIRPSSNSEIVKVNLLARDDHDKSHSYRQQFHTVTGMGG</sequence>
<dbReference type="SMART" id="SM00320">
    <property type="entry name" value="WD40"/>
    <property type="match status" value="4"/>
</dbReference>
<feature type="repeat" description="WD" evidence="2">
    <location>
        <begin position="568"/>
        <end position="603"/>
    </location>
</feature>
<organism evidence="4 5">
    <name type="scientific">Castilleja foliolosa</name>
    <dbReference type="NCBI Taxonomy" id="1961234"/>
    <lineage>
        <taxon>Eukaryota</taxon>
        <taxon>Viridiplantae</taxon>
        <taxon>Streptophyta</taxon>
        <taxon>Embryophyta</taxon>
        <taxon>Tracheophyta</taxon>
        <taxon>Spermatophyta</taxon>
        <taxon>Magnoliopsida</taxon>
        <taxon>eudicotyledons</taxon>
        <taxon>Gunneridae</taxon>
        <taxon>Pentapetalae</taxon>
        <taxon>asterids</taxon>
        <taxon>lamiids</taxon>
        <taxon>Lamiales</taxon>
        <taxon>Orobanchaceae</taxon>
        <taxon>Pedicularideae</taxon>
        <taxon>Castillejinae</taxon>
        <taxon>Castilleja</taxon>
    </lineage>
</organism>
<dbReference type="Pfam" id="PF00400">
    <property type="entry name" value="WD40"/>
    <property type="match status" value="1"/>
</dbReference>
<evidence type="ECO:0000259" key="3">
    <source>
        <dbReference type="SMART" id="SM00446"/>
    </source>
</evidence>
<accession>A0ABD3BBL0</accession>
<evidence type="ECO:0000313" key="4">
    <source>
        <dbReference type="EMBL" id="KAL3614267.1"/>
    </source>
</evidence>
<dbReference type="InterPro" id="IPR003603">
    <property type="entry name" value="U2A'_phosphoprotein32A_C"/>
</dbReference>
<dbReference type="Pfam" id="PF20919">
    <property type="entry name" value="DHU1_N"/>
    <property type="match status" value="1"/>
</dbReference>
<keyword evidence="2" id="KW-0853">WD repeat</keyword>
<dbReference type="PANTHER" id="PTHR47201:SF1">
    <property type="entry name" value="PROTEIN DWD HYPERSENSITIVE TO UV-B 1"/>
    <property type="match status" value="1"/>
</dbReference>
<comment type="caution">
    <text evidence="4">The sequence shown here is derived from an EMBL/GenBank/DDBJ whole genome shotgun (WGS) entry which is preliminary data.</text>
</comment>
<keyword evidence="1" id="KW-0677">Repeat</keyword>
<dbReference type="InterPro" id="IPR036322">
    <property type="entry name" value="WD40_repeat_dom_sf"/>
</dbReference>
<dbReference type="SMART" id="SM00446">
    <property type="entry name" value="LRRcap"/>
    <property type="match status" value="1"/>
</dbReference>
<dbReference type="Proteomes" id="UP001632038">
    <property type="component" value="Unassembled WGS sequence"/>
</dbReference>
<reference evidence="5" key="1">
    <citation type="journal article" date="2024" name="IScience">
        <title>Strigolactones Initiate the Formation of Haustorium-like Structures in Castilleja.</title>
        <authorList>
            <person name="Buerger M."/>
            <person name="Peterson D."/>
            <person name="Chory J."/>
        </authorList>
    </citation>
    <scope>NUCLEOTIDE SEQUENCE [LARGE SCALE GENOMIC DNA]</scope>
</reference>
<dbReference type="Gene3D" id="2.130.10.10">
    <property type="entry name" value="YVTN repeat-like/Quinoprotein amine dehydrogenase"/>
    <property type="match status" value="1"/>
</dbReference>
<evidence type="ECO:0000256" key="2">
    <source>
        <dbReference type="PROSITE-ProRule" id="PRU00221"/>
    </source>
</evidence>
<evidence type="ECO:0000256" key="1">
    <source>
        <dbReference type="ARBA" id="ARBA00022737"/>
    </source>
</evidence>
<gene>
    <name evidence="4" type="ORF">CASFOL_042341</name>
</gene>
<dbReference type="InterPro" id="IPR048514">
    <property type="entry name" value="DHU1_N"/>
</dbReference>
<dbReference type="PROSITE" id="PS50082">
    <property type="entry name" value="WD_REPEATS_2"/>
    <property type="match status" value="1"/>
</dbReference>